<feature type="chain" id="PRO_5046218007" evidence="2">
    <location>
        <begin position="49"/>
        <end position="292"/>
    </location>
</feature>
<feature type="non-terminal residue" evidence="3">
    <location>
        <position position="1"/>
    </location>
</feature>
<evidence type="ECO:0000313" key="3">
    <source>
        <dbReference type="EMBL" id="CAK0805750.1"/>
    </source>
</evidence>
<sequence>PRWFKLSAVFPCAARHKETIPSLRGGKLAMMLLLWALWVLALLGAASSQDVDASPDSRSHVPSVDISLHKSFEFTNLFTGGPKQPSMKILSAAGLEDLNRLAQTRLAEMEQYAQDALTSKVILARAEMNSSRQRFQAVADQVAKEVEARTARLEQQWLQLAVASGHGQVGKCCCAQDEDCVWHNFAVGGDRDCPVGMQDYRDRVKPSARGLTSSGAVDTLLSQCVQSTGWTERPWAPPRAPAGAAEAAGPAGVPAVEVEAGGPASVKLGDEERTPWTPSTSRSTQSSRPRRN</sequence>
<keyword evidence="4" id="KW-1185">Reference proteome</keyword>
<organism evidence="3 4">
    <name type="scientific">Prorocentrum cordatum</name>
    <dbReference type="NCBI Taxonomy" id="2364126"/>
    <lineage>
        <taxon>Eukaryota</taxon>
        <taxon>Sar</taxon>
        <taxon>Alveolata</taxon>
        <taxon>Dinophyceae</taxon>
        <taxon>Prorocentrales</taxon>
        <taxon>Prorocentraceae</taxon>
        <taxon>Prorocentrum</taxon>
    </lineage>
</organism>
<feature type="compositionally biased region" description="Low complexity" evidence="1">
    <location>
        <begin position="241"/>
        <end position="264"/>
    </location>
</feature>
<protein>
    <submittedName>
        <fullName evidence="3">Uncharacterized protein</fullName>
    </submittedName>
</protein>
<evidence type="ECO:0000256" key="2">
    <source>
        <dbReference type="SAM" id="SignalP"/>
    </source>
</evidence>
<dbReference type="Proteomes" id="UP001189429">
    <property type="component" value="Unassembled WGS sequence"/>
</dbReference>
<proteinExistence type="predicted"/>
<dbReference type="EMBL" id="CAUYUJ010003547">
    <property type="protein sequence ID" value="CAK0805750.1"/>
    <property type="molecule type" value="Genomic_DNA"/>
</dbReference>
<comment type="caution">
    <text evidence="3">The sequence shown here is derived from an EMBL/GenBank/DDBJ whole genome shotgun (WGS) entry which is preliminary data.</text>
</comment>
<name>A0ABN9QIZ5_9DINO</name>
<reference evidence="3" key="1">
    <citation type="submission" date="2023-10" db="EMBL/GenBank/DDBJ databases">
        <authorList>
            <person name="Chen Y."/>
            <person name="Shah S."/>
            <person name="Dougan E. K."/>
            <person name="Thang M."/>
            <person name="Chan C."/>
        </authorList>
    </citation>
    <scope>NUCLEOTIDE SEQUENCE [LARGE SCALE GENOMIC DNA]</scope>
</reference>
<accession>A0ABN9QIZ5</accession>
<feature type="signal peptide" evidence="2">
    <location>
        <begin position="1"/>
        <end position="48"/>
    </location>
</feature>
<feature type="compositionally biased region" description="Low complexity" evidence="1">
    <location>
        <begin position="275"/>
        <end position="292"/>
    </location>
</feature>
<feature type="region of interest" description="Disordered" evidence="1">
    <location>
        <begin position="228"/>
        <end position="292"/>
    </location>
</feature>
<gene>
    <name evidence="3" type="ORF">PCOR1329_LOCUS12189</name>
</gene>
<evidence type="ECO:0000256" key="1">
    <source>
        <dbReference type="SAM" id="MobiDB-lite"/>
    </source>
</evidence>
<keyword evidence="2" id="KW-0732">Signal</keyword>
<evidence type="ECO:0000313" key="4">
    <source>
        <dbReference type="Proteomes" id="UP001189429"/>
    </source>
</evidence>